<dbReference type="Proteomes" id="UP000007813">
    <property type="component" value="Unassembled WGS sequence"/>
</dbReference>
<accession>J2ZLF4</accession>
<protein>
    <submittedName>
        <fullName evidence="1">Uncharacterized protein</fullName>
    </submittedName>
</protein>
<evidence type="ECO:0000313" key="2">
    <source>
        <dbReference type="Proteomes" id="UP000007813"/>
    </source>
</evidence>
<organism evidence="1 2">
    <name type="scientific">Halogranum salarium B-1</name>
    <dbReference type="NCBI Taxonomy" id="1210908"/>
    <lineage>
        <taxon>Archaea</taxon>
        <taxon>Methanobacteriati</taxon>
        <taxon>Methanobacteriota</taxon>
        <taxon>Stenosarchaea group</taxon>
        <taxon>Halobacteria</taxon>
        <taxon>Halobacteriales</taxon>
        <taxon>Haloferacaceae</taxon>
    </lineage>
</organism>
<proteinExistence type="predicted"/>
<gene>
    <name evidence="1" type="ORF">HSB1_06210</name>
</gene>
<sequence>MSSCCSISREHLFGATVWAYGAGAASVVPWTHRDHFSRFGGESA</sequence>
<name>J2ZLF4_9EURY</name>
<dbReference type="AlphaFoldDB" id="J2ZLF4"/>
<evidence type="ECO:0000313" key="1">
    <source>
        <dbReference type="EMBL" id="EJN61580.1"/>
    </source>
</evidence>
<comment type="caution">
    <text evidence="1">The sequence shown here is derived from an EMBL/GenBank/DDBJ whole genome shotgun (WGS) entry which is preliminary data.</text>
</comment>
<reference evidence="1 2" key="1">
    <citation type="journal article" date="2012" name="J. Bacteriol.">
        <title>Draft Genome Sequence of the Extremely Halophilic Archaeon Halogranum salarium B-1T.</title>
        <authorList>
            <person name="Kim K.K."/>
            <person name="Lee K.C."/>
            <person name="Lee J.S."/>
        </authorList>
    </citation>
    <scope>NUCLEOTIDE SEQUENCE [LARGE SCALE GENOMIC DNA]</scope>
    <source>
        <strain evidence="1 2">B-1</strain>
    </source>
</reference>
<dbReference type="EMBL" id="ALJD01000002">
    <property type="protein sequence ID" value="EJN61580.1"/>
    <property type="molecule type" value="Genomic_DNA"/>
</dbReference>